<organism evidence="4 5">
    <name type="scientific">Candidatus Curtissbacteria bacterium RIFCSPHIGHO2_01_FULL_41_11</name>
    <dbReference type="NCBI Taxonomy" id="1797711"/>
    <lineage>
        <taxon>Bacteria</taxon>
        <taxon>Candidatus Curtissiibacteriota</taxon>
    </lineage>
</organism>
<protein>
    <recommendedName>
        <fullName evidence="6">ABC transporter substrate-binding protein</fullName>
    </recommendedName>
</protein>
<keyword evidence="3" id="KW-0732">Signal</keyword>
<gene>
    <name evidence="4" type="ORF">A2870_04210</name>
</gene>
<evidence type="ECO:0000256" key="2">
    <source>
        <dbReference type="ARBA" id="ARBA00022448"/>
    </source>
</evidence>
<evidence type="ECO:0008006" key="6">
    <source>
        <dbReference type="Google" id="ProtNLM"/>
    </source>
</evidence>
<sequence>MDKSKNEAVNIEYWGLWDSQSTMDSIIGDYKKTKPNVNISYKKKSIQQYRESLSSQIDSGKGPDMFVFHNTWTPMLKDQLSPVPSSVVSASEIKNNFYPAVSQDLIANGKLVGLPTEVDGLELYYNEDVFKAAGIIKPPTTWSEFAQDAVKLTVRDSQGGIRTAGAAIGTISNVDHFSDLLGLMIMQNGGDLKSPTDKQSAEALQYYLSFAQGNNKVWDELQPPSTVAFSGGNVAMYFGPSFRAIEIKNANPQLKFKVAPVPQLEGNKIAWASYWANGVSAKSTNKQEAWEFAKYLEKEDVLIKRFSENAKSPSRFFGEPYPLVSMASKLASDPVLGAFVTDAPYARSFPLTSRTFDSGINDQIIKAYEDAVNSVIKGAQPKTALETTAKNVSQILTRFGAK</sequence>
<dbReference type="PANTHER" id="PTHR30061">
    <property type="entry name" value="MALTOSE-BINDING PERIPLASMIC PROTEIN"/>
    <property type="match status" value="1"/>
</dbReference>
<dbReference type="InterPro" id="IPR006059">
    <property type="entry name" value="SBP"/>
</dbReference>
<dbReference type="STRING" id="1797711.A2870_04210"/>
<proteinExistence type="inferred from homology"/>
<evidence type="ECO:0000256" key="1">
    <source>
        <dbReference type="ARBA" id="ARBA00008520"/>
    </source>
</evidence>
<dbReference type="SUPFAM" id="SSF53850">
    <property type="entry name" value="Periplasmic binding protein-like II"/>
    <property type="match status" value="1"/>
</dbReference>
<keyword evidence="2" id="KW-0813">Transport</keyword>
<dbReference type="GO" id="GO:0055052">
    <property type="term" value="C:ATP-binding cassette (ABC) transporter complex, substrate-binding subunit-containing"/>
    <property type="evidence" value="ECO:0007669"/>
    <property type="project" value="TreeGrafter"/>
</dbReference>
<evidence type="ECO:0000256" key="3">
    <source>
        <dbReference type="ARBA" id="ARBA00022729"/>
    </source>
</evidence>
<dbReference type="Pfam" id="PF01547">
    <property type="entry name" value="SBP_bac_1"/>
    <property type="match status" value="1"/>
</dbReference>
<dbReference type="AlphaFoldDB" id="A0A1F5G6T6"/>
<dbReference type="Gene3D" id="3.40.190.10">
    <property type="entry name" value="Periplasmic binding protein-like II"/>
    <property type="match status" value="1"/>
</dbReference>
<dbReference type="GO" id="GO:0042956">
    <property type="term" value="P:maltodextrin transmembrane transport"/>
    <property type="evidence" value="ECO:0007669"/>
    <property type="project" value="TreeGrafter"/>
</dbReference>
<reference evidence="4 5" key="1">
    <citation type="journal article" date="2016" name="Nat. Commun.">
        <title>Thousands of microbial genomes shed light on interconnected biogeochemical processes in an aquifer system.</title>
        <authorList>
            <person name="Anantharaman K."/>
            <person name="Brown C.T."/>
            <person name="Hug L.A."/>
            <person name="Sharon I."/>
            <person name="Castelle C.J."/>
            <person name="Probst A.J."/>
            <person name="Thomas B.C."/>
            <person name="Singh A."/>
            <person name="Wilkins M.J."/>
            <person name="Karaoz U."/>
            <person name="Brodie E.L."/>
            <person name="Williams K.H."/>
            <person name="Hubbard S.S."/>
            <person name="Banfield J.F."/>
        </authorList>
    </citation>
    <scope>NUCLEOTIDE SEQUENCE [LARGE SCALE GENOMIC DNA]</scope>
</reference>
<dbReference type="PANTHER" id="PTHR30061:SF50">
    <property type="entry name" value="MALTOSE_MALTODEXTRIN-BINDING PERIPLASMIC PROTEIN"/>
    <property type="match status" value="1"/>
</dbReference>
<evidence type="ECO:0000313" key="5">
    <source>
        <dbReference type="Proteomes" id="UP000179102"/>
    </source>
</evidence>
<dbReference type="GO" id="GO:0015768">
    <property type="term" value="P:maltose transport"/>
    <property type="evidence" value="ECO:0007669"/>
    <property type="project" value="TreeGrafter"/>
</dbReference>
<dbReference type="Proteomes" id="UP000179102">
    <property type="component" value="Unassembled WGS sequence"/>
</dbReference>
<evidence type="ECO:0000313" key="4">
    <source>
        <dbReference type="EMBL" id="OGD87525.1"/>
    </source>
</evidence>
<name>A0A1F5G6T6_9BACT</name>
<comment type="caution">
    <text evidence="4">The sequence shown here is derived from an EMBL/GenBank/DDBJ whole genome shotgun (WGS) entry which is preliminary data.</text>
</comment>
<comment type="similarity">
    <text evidence="1">Belongs to the bacterial solute-binding protein 1 family.</text>
</comment>
<dbReference type="GO" id="GO:1901982">
    <property type="term" value="F:maltose binding"/>
    <property type="evidence" value="ECO:0007669"/>
    <property type="project" value="TreeGrafter"/>
</dbReference>
<accession>A0A1F5G6T6</accession>
<dbReference type="EMBL" id="MFAZ01000012">
    <property type="protein sequence ID" value="OGD87525.1"/>
    <property type="molecule type" value="Genomic_DNA"/>
</dbReference>